<dbReference type="GO" id="GO:0061809">
    <property type="term" value="F:NAD+ nucleosidase activity, cyclic ADP-ribose generating"/>
    <property type="evidence" value="ECO:0007669"/>
    <property type="project" value="UniProtKB-EC"/>
</dbReference>
<feature type="compositionally biased region" description="Basic and acidic residues" evidence="5">
    <location>
        <begin position="1"/>
        <end position="18"/>
    </location>
</feature>
<protein>
    <recommendedName>
        <fullName evidence="1">ADP-ribosyl cyclase/cyclic ADP-ribose hydrolase</fullName>
        <ecNumber evidence="1">3.2.2.6</ecNumber>
    </recommendedName>
</protein>
<dbReference type="EMBL" id="JBJKBG010000003">
    <property type="protein sequence ID" value="KAL3744384.1"/>
    <property type="molecule type" value="Genomic_DNA"/>
</dbReference>
<keyword evidence="2" id="KW-0378">Hydrolase</keyword>
<dbReference type="PANTHER" id="PTHR32009:SF39">
    <property type="entry name" value="TIR DOMAIN-CONTAINING PROTEIN"/>
    <property type="match status" value="1"/>
</dbReference>
<comment type="catalytic activity">
    <reaction evidence="4">
        <text>NAD(+) + H2O = ADP-D-ribose + nicotinamide + H(+)</text>
        <dbReference type="Rhea" id="RHEA:16301"/>
        <dbReference type="ChEBI" id="CHEBI:15377"/>
        <dbReference type="ChEBI" id="CHEBI:15378"/>
        <dbReference type="ChEBI" id="CHEBI:17154"/>
        <dbReference type="ChEBI" id="CHEBI:57540"/>
        <dbReference type="ChEBI" id="CHEBI:57967"/>
        <dbReference type="EC" id="3.2.2.6"/>
    </reaction>
    <physiologicalReaction direction="left-to-right" evidence="4">
        <dbReference type="Rhea" id="RHEA:16302"/>
    </physiologicalReaction>
</comment>
<dbReference type="InterPro" id="IPR035897">
    <property type="entry name" value="Toll_tir_struct_dom_sf"/>
</dbReference>
<proteinExistence type="predicted"/>
<dbReference type="SUPFAM" id="SSF52200">
    <property type="entry name" value="Toll/Interleukin receptor TIR domain"/>
    <property type="match status" value="1"/>
</dbReference>
<sequence>MPRRSTYADHSRDPRDPRAEEEEEDYYEVFLSFCGGDTRTGLTDNLYRSLVEAGVYVYRDNNELHTGEVFGPELLNAIPRSGILIPILSENYGSREWCLRELTQMMECKRNNGRYMVVPVFYKVKPAHVRHQTGIFGERFRSGTRRFNEQVVEEWKQALGEVSSILGYESEGGQETEMIEKVVKQVCCELEEAHHLTYSMEAKVIARLQEDYHCELTRLVKENRGAEEREKLHRDFQDSQKRTPVPRSMRSDGKMVRNKIQITLHEYPQPRN</sequence>
<evidence type="ECO:0000256" key="2">
    <source>
        <dbReference type="ARBA" id="ARBA00022801"/>
    </source>
</evidence>
<reference evidence="7 8" key="1">
    <citation type="submission" date="2024-11" db="EMBL/GenBank/DDBJ databases">
        <title>Chromosome-level genome assembly of Eucalyptus globulus Labill. provides insights into its genome evolution.</title>
        <authorList>
            <person name="Li X."/>
        </authorList>
    </citation>
    <scope>NUCLEOTIDE SEQUENCE [LARGE SCALE GENOMIC DNA]</scope>
    <source>
        <strain evidence="7">CL2024</strain>
        <tissue evidence="7">Fresh tender leaves</tissue>
    </source>
</reference>
<keyword evidence="8" id="KW-1185">Reference proteome</keyword>
<dbReference type="PROSITE" id="PS50104">
    <property type="entry name" value="TIR"/>
    <property type="match status" value="1"/>
</dbReference>
<dbReference type="Proteomes" id="UP001634007">
    <property type="component" value="Unassembled WGS sequence"/>
</dbReference>
<evidence type="ECO:0000313" key="8">
    <source>
        <dbReference type="Proteomes" id="UP001634007"/>
    </source>
</evidence>
<feature type="domain" description="TIR" evidence="6">
    <location>
        <begin position="25"/>
        <end position="190"/>
    </location>
</feature>
<gene>
    <name evidence="7" type="ORF">ACJRO7_013625</name>
</gene>
<feature type="region of interest" description="Disordered" evidence="5">
    <location>
        <begin position="1"/>
        <end position="22"/>
    </location>
</feature>
<accession>A0ABD3KYH2</accession>
<keyword evidence="3" id="KW-0520">NAD</keyword>
<dbReference type="EC" id="3.2.2.6" evidence="1"/>
<evidence type="ECO:0000256" key="5">
    <source>
        <dbReference type="SAM" id="MobiDB-lite"/>
    </source>
</evidence>
<organism evidence="7 8">
    <name type="scientific">Eucalyptus globulus</name>
    <name type="common">Tasmanian blue gum</name>
    <dbReference type="NCBI Taxonomy" id="34317"/>
    <lineage>
        <taxon>Eukaryota</taxon>
        <taxon>Viridiplantae</taxon>
        <taxon>Streptophyta</taxon>
        <taxon>Embryophyta</taxon>
        <taxon>Tracheophyta</taxon>
        <taxon>Spermatophyta</taxon>
        <taxon>Magnoliopsida</taxon>
        <taxon>eudicotyledons</taxon>
        <taxon>Gunneridae</taxon>
        <taxon>Pentapetalae</taxon>
        <taxon>rosids</taxon>
        <taxon>malvids</taxon>
        <taxon>Myrtales</taxon>
        <taxon>Myrtaceae</taxon>
        <taxon>Myrtoideae</taxon>
        <taxon>Eucalypteae</taxon>
        <taxon>Eucalyptus</taxon>
    </lineage>
</organism>
<dbReference type="FunFam" id="3.40.50.10140:FF:000007">
    <property type="entry name" value="Disease resistance protein (TIR-NBS-LRR class)"/>
    <property type="match status" value="1"/>
</dbReference>
<evidence type="ECO:0000256" key="1">
    <source>
        <dbReference type="ARBA" id="ARBA00011982"/>
    </source>
</evidence>
<dbReference type="AlphaFoldDB" id="A0ABD3KYH2"/>
<dbReference type="Pfam" id="PF01582">
    <property type="entry name" value="TIR"/>
    <property type="match status" value="1"/>
</dbReference>
<comment type="caution">
    <text evidence="7">The sequence shown here is derived from an EMBL/GenBank/DDBJ whole genome shotgun (WGS) entry which is preliminary data.</text>
</comment>
<evidence type="ECO:0000313" key="7">
    <source>
        <dbReference type="EMBL" id="KAL3744384.1"/>
    </source>
</evidence>
<dbReference type="SMART" id="SM00255">
    <property type="entry name" value="TIR"/>
    <property type="match status" value="1"/>
</dbReference>
<name>A0ABD3KYH2_EUCGL</name>
<feature type="region of interest" description="Disordered" evidence="5">
    <location>
        <begin position="227"/>
        <end position="253"/>
    </location>
</feature>
<dbReference type="Gene3D" id="3.40.50.10140">
    <property type="entry name" value="Toll/interleukin-1 receptor homology (TIR) domain"/>
    <property type="match status" value="1"/>
</dbReference>
<dbReference type="PANTHER" id="PTHR32009">
    <property type="entry name" value="TMV RESISTANCE PROTEIN N-LIKE"/>
    <property type="match status" value="1"/>
</dbReference>
<dbReference type="InterPro" id="IPR000157">
    <property type="entry name" value="TIR_dom"/>
</dbReference>
<evidence type="ECO:0000256" key="4">
    <source>
        <dbReference type="ARBA" id="ARBA00047304"/>
    </source>
</evidence>
<evidence type="ECO:0000256" key="3">
    <source>
        <dbReference type="ARBA" id="ARBA00023027"/>
    </source>
</evidence>
<feature type="compositionally biased region" description="Basic and acidic residues" evidence="5">
    <location>
        <begin position="227"/>
        <end position="241"/>
    </location>
</feature>
<evidence type="ECO:0000259" key="6">
    <source>
        <dbReference type="PROSITE" id="PS50104"/>
    </source>
</evidence>